<evidence type="ECO:0000313" key="4">
    <source>
        <dbReference type="Proteomes" id="UP000515489"/>
    </source>
</evidence>
<reference evidence="3 4" key="1">
    <citation type="submission" date="2020-08" db="EMBL/GenBank/DDBJ databases">
        <title>Hymenobacter sp. S2-20-2 genome sequencing.</title>
        <authorList>
            <person name="Jin L."/>
        </authorList>
    </citation>
    <scope>NUCLEOTIDE SEQUENCE [LARGE SCALE GENOMIC DNA]</scope>
    <source>
        <strain evidence="3 4">S2-20-2</strain>
    </source>
</reference>
<dbReference type="Proteomes" id="UP000515489">
    <property type="component" value="Chromosome"/>
</dbReference>
<evidence type="ECO:0000259" key="2">
    <source>
        <dbReference type="Pfam" id="PF14344"/>
    </source>
</evidence>
<evidence type="ECO:0000313" key="3">
    <source>
        <dbReference type="EMBL" id="QNH61493.1"/>
    </source>
</evidence>
<dbReference type="AlphaFoldDB" id="A0A7G7W550"/>
<sequence>MKFLSSSLFAKLTLAASAAAVLVGCDDPDYPTPSPVTASTVSAARVLVVNASPGSQTSSVTIDNVASGQSVGYLSATPAYFTVPAGQRQIGIVSPNNVKYANGEVVPGVVRQQFASGSSYTVFSTDAPTRTGTGTDLGGIRAIALSDNLSAPAAGRARVRFVNLSPSYSASVDSLGLYTLLSPDPTAIGKFLFAPIGRTYRSIAFTVPAVAATPTTPARPARSLNFASFTDIPAGTYSFDVRRSPRAAANPSQVIIPATSLTFASGKIYTVYSRGTNATTGTTPLGLSVVTHN</sequence>
<evidence type="ECO:0000256" key="1">
    <source>
        <dbReference type="SAM" id="SignalP"/>
    </source>
</evidence>
<accession>A0A7G7W550</accession>
<dbReference type="EMBL" id="CP060202">
    <property type="protein sequence ID" value="QNH61493.1"/>
    <property type="molecule type" value="Genomic_DNA"/>
</dbReference>
<keyword evidence="1" id="KW-0732">Signal</keyword>
<keyword evidence="4" id="KW-1185">Reference proteome</keyword>
<proteinExistence type="predicted"/>
<organism evidence="3 4">
    <name type="scientific">Hymenobacter sediminicola</name>
    <dbReference type="NCBI Taxonomy" id="2761579"/>
    <lineage>
        <taxon>Bacteria</taxon>
        <taxon>Pseudomonadati</taxon>
        <taxon>Bacteroidota</taxon>
        <taxon>Cytophagia</taxon>
        <taxon>Cytophagales</taxon>
        <taxon>Hymenobacteraceae</taxon>
        <taxon>Hymenobacter</taxon>
    </lineage>
</organism>
<gene>
    <name evidence="3" type="ORF">H4317_15210</name>
</gene>
<dbReference type="PROSITE" id="PS51257">
    <property type="entry name" value="PROKAR_LIPOPROTEIN"/>
    <property type="match status" value="1"/>
</dbReference>
<feature type="domain" description="DUF4397" evidence="2">
    <location>
        <begin position="44"/>
        <end position="167"/>
    </location>
</feature>
<dbReference type="RefSeq" id="WP_185887423.1">
    <property type="nucleotide sequence ID" value="NZ_CP060202.1"/>
</dbReference>
<dbReference type="Pfam" id="PF14344">
    <property type="entry name" value="DUF4397"/>
    <property type="match status" value="1"/>
</dbReference>
<name>A0A7G7W550_9BACT</name>
<dbReference type="KEGG" id="hsk:H4317_15210"/>
<feature type="signal peptide" evidence="1">
    <location>
        <begin position="1"/>
        <end position="18"/>
    </location>
</feature>
<dbReference type="InterPro" id="IPR025510">
    <property type="entry name" value="DUF4397"/>
</dbReference>
<feature type="chain" id="PRO_5028918853" evidence="1">
    <location>
        <begin position="19"/>
        <end position="293"/>
    </location>
</feature>
<protein>
    <submittedName>
        <fullName evidence="3">DUF4397 domain-containing protein</fullName>
    </submittedName>
</protein>